<dbReference type="EMBL" id="KB822719">
    <property type="protein sequence ID" value="ETN41579.1"/>
    <property type="molecule type" value="Genomic_DNA"/>
</dbReference>
<dbReference type="GO" id="GO:0035251">
    <property type="term" value="F:UDP-glucosyltransferase activity"/>
    <property type="evidence" value="ECO:0007669"/>
    <property type="project" value="TreeGrafter"/>
</dbReference>
<proteinExistence type="inferred from homology"/>
<evidence type="ECO:0000313" key="3">
    <source>
        <dbReference type="EMBL" id="ETN41579.1"/>
    </source>
</evidence>
<dbReference type="STRING" id="1220924.W2S0U9"/>
<dbReference type="Gene3D" id="3.40.50.2000">
    <property type="entry name" value="Glycogen Phosphorylase B"/>
    <property type="match status" value="2"/>
</dbReference>
<dbReference type="GeneID" id="19970854"/>
<evidence type="ECO:0000313" key="4">
    <source>
        <dbReference type="Proteomes" id="UP000030752"/>
    </source>
</evidence>
<dbReference type="AlphaFoldDB" id="W2S0U9"/>
<dbReference type="InParanoid" id="W2S0U9"/>
<reference evidence="3 4" key="1">
    <citation type="submission" date="2013-03" db="EMBL/GenBank/DDBJ databases">
        <title>The Genome Sequence of Phialophora europaea CBS 101466.</title>
        <authorList>
            <consortium name="The Broad Institute Genomics Platform"/>
            <person name="Cuomo C."/>
            <person name="de Hoog S."/>
            <person name="Gorbushina A."/>
            <person name="Walker B."/>
            <person name="Young S.K."/>
            <person name="Zeng Q."/>
            <person name="Gargeya S."/>
            <person name="Fitzgerald M."/>
            <person name="Haas B."/>
            <person name="Abouelleil A."/>
            <person name="Allen A.W."/>
            <person name="Alvarado L."/>
            <person name="Arachchi H.M."/>
            <person name="Berlin A.M."/>
            <person name="Chapman S.B."/>
            <person name="Gainer-Dewar J."/>
            <person name="Goldberg J."/>
            <person name="Griggs A."/>
            <person name="Gujja S."/>
            <person name="Hansen M."/>
            <person name="Howarth C."/>
            <person name="Imamovic A."/>
            <person name="Ireland A."/>
            <person name="Larimer J."/>
            <person name="McCowan C."/>
            <person name="Murphy C."/>
            <person name="Pearson M."/>
            <person name="Poon T.W."/>
            <person name="Priest M."/>
            <person name="Roberts A."/>
            <person name="Saif S."/>
            <person name="Shea T."/>
            <person name="Sisk P."/>
            <person name="Sykes S."/>
            <person name="Wortman J."/>
            <person name="Nusbaum C."/>
            <person name="Birren B."/>
        </authorList>
    </citation>
    <scope>NUCLEOTIDE SEQUENCE [LARGE SCALE GENOMIC DNA]</scope>
    <source>
        <strain evidence="3 4">CBS 101466</strain>
    </source>
</reference>
<comment type="similarity">
    <text evidence="1">Belongs to the UDP-glycosyltransferase family.</text>
</comment>
<accession>W2S0U9</accession>
<dbReference type="Proteomes" id="UP000030752">
    <property type="component" value="Unassembled WGS sequence"/>
</dbReference>
<protein>
    <recommendedName>
        <fullName evidence="5">UDP-glycosyltransferases domain-containing protein</fullName>
    </recommendedName>
</protein>
<dbReference type="InterPro" id="IPR002213">
    <property type="entry name" value="UDP_glucos_trans"/>
</dbReference>
<evidence type="ECO:0000256" key="2">
    <source>
        <dbReference type="ARBA" id="ARBA00022679"/>
    </source>
</evidence>
<dbReference type="SUPFAM" id="SSF53756">
    <property type="entry name" value="UDP-Glycosyltransferase/glycogen phosphorylase"/>
    <property type="match status" value="1"/>
</dbReference>
<evidence type="ECO:0008006" key="5">
    <source>
        <dbReference type="Google" id="ProtNLM"/>
    </source>
</evidence>
<dbReference type="PANTHER" id="PTHR48047">
    <property type="entry name" value="GLYCOSYLTRANSFERASE"/>
    <property type="match status" value="1"/>
</dbReference>
<organism evidence="3 4">
    <name type="scientific">Cyphellophora europaea (strain CBS 101466)</name>
    <name type="common">Phialophora europaea</name>
    <dbReference type="NCBI Taxonomy" id="1220924"/>
    <lineage>
        <taxon>Eukaryota</taxon>
        <taxon>Fungi</taxon>
        <taxon>Dikarya</taxon>
        <taxon>Ascomycota</taxon>
        <taxon>Pezizomycotina</taxon>
        <taxon>Eurotiomycetes</taxon>
        <taxon>Chaetothyriomycetidae</taxon>
        <taxon>Chaetothyriales</taxon>
        <taxon>Cyphellophoraceae</taxon>
        <taxon>Cyphellophora</taxon>
    </lineage>
</organism>
<gene>
    <name evidence="3" type="ORF">HMPREF1541_03515</name>
</gene>
<dbReference type="eggNOG" id="KOG1192">
    <property type="taxonomic scope" value="Eukaryota"/>
</dbReference>
<dbReference type="HOGENOM" id="CLU_576197_0_0_1"/>
<evidence type="ECO:0000256" key="1">
    <source>
        <dbReference type="ARBA" id="ARBA00009995"/>
    </source>
</evidence>
<dbReference type="RefSeq" id="XP_008716088.1">
    <property type="nucleotide sequence ID" value="XM_008717866.1"/>
</dbReference>
<dbReference type="VEuPathDB" id="FungiDB:HMPREF1541_03515"/>
<dbReference type="OrthoDB" id="5835829at2759"/>
<keyword evidence="4" id="KW-1185">Reference proteome</keyword>
<sequence length="474" mass="52346">MAPRSHVCCVPFPGAGHAVNMFNIAVTLANPNMPVHTFVLSRREAEKWLAATGQSKNDYVTIEVLADGKWEDWHADQAMDYFRLLQSPEFSTAVEAAVLAVEEAFPEDVCAALVFNPTMGSLGSVASRRGLRPYLLVPTPYYMIRVGSCHSEGVPLTTKHLLNGIGGSETPVEVEVGDAMDLTTPMWYQVIKPLFENSAGLIYSNTNIGLEGGEFQQPHLPTRNDALKPVFMVGPILPQWYENALEDPTAKDEYLAKAAEKDPCIQFLDAHQPKSVVYIALGSHVELEQWQAEAIIKNLRKHNVRWILLYRNDTQSMRQALGGDDIHDGVVTPWAPQLEIMMHSAIKCVLSHGGFGTMVEGVYAGQCFITSPCASDQFIDSKVMLNLGISLGTLAVNKHVSVAQMPKMVPIWSDDSGKHVEKLFDHVFGTSDGDRALQTAREASLALRRRMKEAKMQDGVTRLEDLRKDITSVS</sequence>
<keyword evidence="2" id="KW-0808">Transferase</keyword>
<dbReference type="CDD" id="cd03784">
    <property type="entry name" value="GT1_Gtf-like"/>
    <property type="match status" value="1"/>
</dbReference>
<dbReference type="Pfam" id="PF00201">
    <property type="entry name" value="UDPGT"/>
    <property type="match status" value="1"/>
</dbReference>
<name>W2S0U9_CYPE1</name>